<sequence length="336" mass="36040">VLSSAEVYDPQNGTWNGISPMSNPRKHHTSTLLTSGEVLVAGGEDSIPLSSVELYNPQTAVFANLGNLSGARTSHAATLLTSGGVMVIGGRDISGALSSCELSYLAPEHDSVLQPTIESTPVSADTGETITITGTGFAGRSESSGGNSSMNSATNYPIVMMKRMGSPSDDGHLLSLDLADGTAWDSTSVTLQLPFSTDTLPSGYYLLWVSTNGTSSPCKTLKINQPPSTYVDETAFGKDIFTKMHIFPNPSRGNIRIEYTLSRAGEIDMGIYNVIGQRVTELISAHMKKGRHTLSWNGRDYKNRRCAPGVYFCRLDVDGKCVNKRFILIGDFAPSR</sequence>
<dbReference type="Gene3D" id="2.60.40.10">
    <property type="entry name" value="Immunoglobulins"/>
    <property type="match status" value="1"/>
</dbReference>
<comment type="caution">
    <text evidence="2">The sequence shown here is derived from an EMBL/GenBank/DDBJ whole genome shotgun (WGS) entry which is preliminary data.</text>
</comment>
<evidence type="ECO:0000256" key="1">
    <source>
        <dbReference type="SAM" id="MobiDB-lite"/>
    </source>
</evidence>
<dbReference type="AlphaFoldDB" id="A0A235BXQ7"/>
<name>A0A235BXQ7_UNCW3</name>
<feature type="region of interest" description="Disordered" evidence="1">
    <location>
        <begin position="1"/>
        <end position="28"/>
    </location>
</feature>
<feature type="compositionally biased region" description="Polar residues" evidence="1">
    <location>
        <begin position="11"/>
        <end position="22"/>
    </location>
</feature>
<evidence type="ECO:0000313" key="3">
    <source>
        <dbReference type="Proteomes" id="UP000215215"/>
    </source>
</evidence>
<dbReference type="Gene3D" id="2.60.40.4070">
    <property type="match status" value="1"/>
</dbReference>
<dbReference type="InterPro" id="IPR006652">
    <property type="entry name" value="Kelch_1"/>
</dbReference>
<dbReference type="InterPro" id="IPR013783">
    <property type="entry name" value="Ig-like_fold"/>
</dbReference>
<accession>A0A235BXQ7</accession>
<dbReference type="NCBIfam" id="TIGR04183">
    <property type="entry name" value="Por_Secre_tail"/>
    <property type="match status" value="1"/>
</dbReference>
<proteinExistence type="predicted"/>
<dbReference type="InterPro" id="IPR026444">
    <property type="entry name" value="Secre_tail"/>
</dbReference>
<gene>
    <name evidence="2" type="ORF">CH333_01885</name>
</gene>
<feature type="non-terminal residue" evidence="2">
    <location>
        <position position="1"/>
    </location>
</feature>
<dbReference type="Gene3D" id="2.120.10.80">
    <property type="entry name" value="Kelch-type beta propeller"/>
    <property type="match status" value="1"/>
</dbReference>
<dbReference type="InterPro" id="IPR015915">
    <property type="entry name" value="Kelch-typ_b-propeller"/>
</dbReference>
<dbReference type="SMART" id="SM00612">
    <property type="entry name" value="Kelch"/>
    <property type="match status" value="2"/>
</dbReference>
<dbReference type="SUPFAM" id="SSF117281">
    <property type="entry name" value="Kelch motif"/>
    <property type="match status" value="1"/>
</dbReference>
<dbReference type="EMBL" id="NOZQ01000031">
    <property type="protein sequence ID" value="OYD17140.1"/>
    <property type="molecule type" value="Genomic_DNA"/>
</dbReference>
<evidence type="ECO:0008006" key="4">
    <source>
        <dbReference type="Google" id="ProtNLM"/>
    </source>
</evidence>
<protein>
    <recommendedName>
        <fullName evidence="4">IPT/TIG domain-containing protein</fullName>
    </recommendedName>
</protein>
<dbReference type="Proteomes" id="UP000215215">
    <property type="component" value="Unassembled WGS sequence"/>
</dbReference>
<organism evidence="2 3">
    <name type="scientific">candidate division WOR-3 bacterium JGI_Cruoil_03_44_89</name>
    <dbReference type="NCBI Taxonomy" id="1973748"/>
    <lineage>
        <taxon>Bacteria</taxon>
        <taxon>Bacteria division WOR-3</taxon>
    </lineage>
</organism>
<evidence type="ECO:0000313" key="2">
    <source>
        <dbReference type="EMBL" id="OYD17140.1"/>
    </source>
</evidence>
<reference evidence="2 3" key="1">
    <citation type="submission" date="2017-07" db="EMBL/GenBank/DDBJ databases">
        <title>Recovery of genomes from metagenomes via a dereplication, aggregation, and scoring strategy.</title>
        <authorList>
            <person name="Sieber C.M."/>
            <person name="Probst A.J."/>
            <person name="Sharrar A."/>
            <person name="Thomas B.C."/>
            <person name="Hess M."/>
            <person name="Tringe S.G."/>
            <person name="Banfield J.F."/>
        </authorList>
    </citation>
    <scope>NUCLEOTIDE SEQUENCE [LARGE SCALE GENOMIC DNA]</scope>
    <source>
        <strain evidence="2">JGI_Cruoil_03_44_89</strain>
    </source>
</reference>